<feature type="compositionally biased region" description="Basic and acidic residues" evidence="1">
    <location>
        <begin position="192"/>
        <end position="202"/>
    </location>
</feature>
<dbReference type="EMBL" id="MU004231">
    <property type="protein sequence ID" value="KAF2672726.1"/>
    <property type="molecule type" value="Genomic_DNA"/>
</dbReference>
<protein>
    <submittedName>
        <fullName evidence="2">Uncharacterized protein</fullName>
    </submittedName>
</protein>
<feature type="region of interest" description="Disordered" evidence="1">
    <location>
        <begin position="116"/>
        <end position="170"/>
    </location>
</feature>
<accession>A0A6A6UM18</accession>
<dbReference type="AlphaFoldDB" id="A0A6A6UM18"/>
<feature type="region of interest" description="Disordered" evidence="1">
    <location>
        <begin position="271"/>
        <end position="417"/>
    </location>
</feature>
<evidence type="ECO:0000313" key="2">
    <source>
        <dbReference type="EMBL" id="KAF2672726.1"/>
    </source>
</evidence>
<proteinExistence type="predicted"/>
<gene>
    <name evidence="2" type="ORF">BT63DRAFT_450751</name>
</gene>
<keyword evidence="3" id="KW-1185">Reference proteome</keyword>
<dbReference type="Proteomes" id="UP000799302">
    <property type="component" value="Unassembled WGS sequence"/>
</dbReference>
<evidence type="ECO:0000256" key="1">
    <source>
        <dbReference type="SAM" id="MobiDB-lite"/>
    </source>
</evidence>
<feature type="compositionally biased region" description="Polar residues" evidence="1">
    <location>
        <begin position="370"/>
        <end position="379"/>
    </location>
</feature>
<feature type="region of interest" description="Disordered" evidence="1">
    <location>
        <begin position="192"/>
        <end position="252"/>
    </location>
</feature>
<name>A0A6A6UM18_9PEZI</name>
<sequence length="417" mass="46319">MNERAGDEIIPAHIVKIVPITQNRKFPGLKSPLPICKLLFPFFPPSTSLARFGTTILACAFAKSDHPFPSLKDLPQKPIPNTSTNMINLPKLAAIAGLTPVISDPALIWPFRARETKPQDDAASAPPNTTDNHKITVGYSWKQGPLPAPPISGIDPSPLTHNPPKSMSPKAIESATQNYPFQQALPDDLHRAKRKNEEDHVSGDTVNEPAPLNRQFELSRQQRLHHEQRASQYADATSKEVSGPRLPGQRVFHPLLRPGMKIEVETTFTAPGGKAPVTMRSMIDASAPPPKKRRKKGSGLPEWEKGLDKPLKALEPELEDMYDDFFDAEGAQEEEDEEEDEEKEEAEEEEEEDEHAIFQRYELGVFPSKKSGQPSNPSAVNGKEDQNGHTAPEMARIDTHQKCSKDDDDHDQMGKEL</sequence>
<reference evidence="2" key="1">
    <citation type="journal article" date="2020" name="Stud. Mycol.">
        <title>101 Dothideomycetes genomes: a test case for predicting lifestyles and emergence of pathogens.</title>
        <authorList>
            <person name="Haridas S."/>
            <person name="Albert R."/>
            <person name="Binder M."/>
            <person name="Bloem J."/>
            <person name="Labutti K."/>
            <person name="Salamov A."/>
            <person name="Andreopoulos B."/>
            <person name="Baker S."/>
            <person name="Barry K."/>
            <person name="Bills G."/>
            <person name="Bluhm B."/>
            <person name="Cannon C."/>
            <person name="Castanera R."/>
            <person name="Culley D."/>
            <person name="Daum C."/>
            <person name="Ezra D."/>
            <person name="Gonzalez J."/>
            <person name="Henrissat B."/>
            <person name="Kuo A."/>
            <person name="Liang C."/>
            <person name="Lipzen A."/>
            <person name="Lutzoni F."/>
            <person name="Magnuson J."/>
            <person name="Mondo S."/>
            <person name="Nolan M."/>
            <person name="Ohm R."/>
            <person name="Pangilinan J."/>
            <person name="Park H.-J."/>
            <person name="Ramirez L."/>
            <person name="Alfaro M."/>
            <person name="Sun H."/>
            <person name="Tritt A."/>
            <person name="Yoshinaga Y."/>
            <person name="Zwiers L.-H."/>
            <person name="Turgeon B."/>
            <person name="Goodwin S."/>
            <person name="Spatafora J."/>
            <person name="Crous P."/>
            <person name="Grigoriev I."/>
        </authorList>
    </citation>
    <scope>NUCLEOTIDE SEQUENCE</scope>
    <source>
        <strain evidence="2">CBS 115976</strain>
    </source>
</reference>
<feature type="compositionally biased region" description="Basic and acidic residues" evidence="1">
    <location>
        <begin position="395"/>
        <end position="417"/>
    </location>
</feature>
<feature type="compositionally biased region" description="Acidic residues" evidence="1">
    <location>
        <begin position="316"/>
        <end position="354"/>
    </location>
</feature>
<organism evidence="2 3">
    <name type="scientific">Microthyrium microscopicum</name>
    <dbReference type="NCBI Taxonomy" id="703497"/>
    <lineage>
        <taxon>Eukaryota</taxon>
        <taxon>Fungi</taxon>
        <taxon>Dikarya</taxon>
        <taxon>Ascomycota</taxon>
        <taxon>Pezizomycotina</taxon>
        <taxon>Dothideomycetes</taxon>
        <taxon>Dothideomycetes incertae sedis</taxon>
        <taxon>Microthyriales</taxon>
        <taxon>Microthyriaceae</taxon>
        <taxon>Microthyrium</taxon>
    </lineage>
</organism>
<evidence type="ECO:0000313" key="3">
    <source>
        <dbReference type="Proteomes" id="UP000799302"/>
    </source>
</evidence>
<feature type="compositionally biased region" description="Basic and acidic residues" evidence="1">
    <location>
        <begin position="302"/>
        <end position="315"/>
    </location>
</feature>